<evidence type="ECO:0000256" key="4">
    <source>
        <dbReference type="ARBA" id="ARBA00022692"/>
    </source>
</evidence>
<evidence type="ECO:0000313" key="10">
    <source>
        <dbReference type="Proteomes" id="UP000664534"/>
    </source>
</evidence>
<feature type="transmembrane region" description="Helical" evidence="8">
    <location>
        <begin position="279"/>
        <end position="302"/>
    </location>
</feature>
<comment type="similarity">
    <text evidence="2">Belongs to the major facilitator superfamily. Proton-dependent oligopeptide transporter (POT/PTR) (TC 2.A.17) family.</text>
</comment>
<feature type="compositionally biased region" description="Basic and acidic residues" evidence="7">
    <location>
        <begin position="13"/>
        <end position="38"/>
    </location>
</feature>
<feature type="transmembrane region" description="Helical" evidence="8">
    <location>
        <begin position="660"/>
        <end position="681"/>
    </location>
</feature>
<proteinExistence type="inferred from homology"/>
<dbReference type="Pfam" id="PF00854">
    <property type="entry name" value="PTR2"/>
    <property type="match status" value="1"/>
</dbReference>
<dbReference type="PANTHER" id="PTHR11654">
    <property type="entry name" value="OLIGOPEPTIDE TRANSPORTER-RELATED"/>
    <property type="match status" value="1"/>
</dbReference>
<feature type="transmembrane region" description="Helical" evidence="8">
    <location>
        <begin position="550"/>
        <end position="572"/>
    </location>
</feature>
<evidence type="ECO:0000256" key="2">
    <source>
        <dbReference type="ARBA" id="ARBA00005982"/>
    </source>
</evidence>
<feature type="region of interest" description="Disordered" evidence="7">
    <location>
        <begin position="51"/>
        <end position="74"/>
    </location>
</feature>
<evidence type="ECO:0000313" key="9">
    <source>
        <dbReference type="EMBL" id="CAF9935078.1"/>
    </source>
</evidence>
<dbReference type="FunFam" id="1.20.1250.20:FF:000085">
    <property type="entry name" value="MFS peptide transporter Ptr2"/>
    <property type="match status" value="1"/>
</dbReference>
<dbReference type="InterPro" id="IPR000109">
    <property type="entry name" value="POT_fam"/>
</dbReference>
<comment type="subcellular location">
    <subcellularLocation>
        <location evidence="1">Membrane</location>
        <topology evidence="1">Multi-pass membrane protein</topology>
    </subcellularLocation>
</comment>
<dbReference type="InterPro" id="IPR036259">
    <property type="entry name" value="MFS_trans_sf"/>
</dbReference>
<protein>
    <submittedName>
        <fullName evidence="9">Peptide transporter ptr2</fullName>
    </submittedName>
</protein>
<dbReference type="AlphaFoldDB" id="A0A8H3IW52"/>
<dbReference type="Gene3D" id="1.20.1250.20">
    <property type="entry name" value="MFS general substrate transporter like domains"/>
    <property type="match status" value="1"/>
</dbReference>
<dbReference type="InterPro" id="IPR018456">
    <property type="entry name" value="PTR2_symporter_CS"/>
</dbReference>
<keyword evidence="10" id="KW-1185">Reference proteome</keyword>
<feature type="transmembrane region" description="Helical" evidence="8">
    <location>
        <begin position="633"/>
        <end position="654"/>
    </location>
</feature>
<gene>
    <name evidence="9" type="primary">PTR2</name>
    <name evidence="9" type="ORF">IMSHALPRED_010090</name>
</gene>
<reference evidence="9" key="1">
    <citation type="submission" date="2021-03" db="EMBL/GenBank/DDBJ databases">
        <authorList>
            <person name="Tagirdzhanova G."/>
        </authorList>
    </citation>
    <scope>NUCLEOTIDE SEQUENCE</scope>
</reference>
<feature type="transmembrane region" description="Helical" evidence="8">
    <location>
        <begin position="394"/>
        <end position="412"/>
    </location>
</feature>
<dbReference type="GO" id="GO:0005886">
    <property type="term" value="C:plasma membrane"/>
    <property type="evidence" value="ECO:0007669"/>
    <property type="project" value="UniProtKB-ARBA"/>
</dbReference>
<keyword evidence="3" id="KW-0813">Transport</keyword>
<name>A0A8H3IW52_9LECA</name>
<dbReference type="EMBL" id="CAJPDT010000081">
    <property type="protein sequence ID" value="CAF9935078.1"/>
    <property type="molecule type" value="Genomic_DNA"/>
</dbReference>
<accession>A0A8H3IW52</accession>
<dbReference type="OrthoDB" id="8904098at2759"/>
<dbReference type="PROSITE" id="PS01022">
    <property type="entry name" value="PTR2_1"/>
    <property type="match status" value="1"/>
</dbReference>
<dbReference type="GO" id="GO:0071916">
    <property type="term" value="F:dipeptide transmembrane transporter activity"/>
    <property type="evidence" value="ECO:0007669"/>
    <property type="project" value="UniProtKB-ARBA"/>
</dbReference>
<keyword evidence="5 8" id="KW-1133">Transmembrane helix</keyword>
<feature type="compositionally biased region" description="Basic and acidic residues" evidence="7">
    <location>
        <begin position="115"/>
        <end position="136"/>
    </location>
</feature>
<keyword evidence="4 8" id="KW-0812">Transmembrane</keyword>
<keyword evidence="6 8" id="KW-0472">Membrane</keyword>
<evidence type="ECO:0000256" key="1">
    <source>
        <dbReference type="ARBA" id="ARBA00004141"/>
    </source>
</evidence>
<organism evidence="9 10">
    <name type="scientific">Imshaugia aleurites</name>
    <dbReference type="NCBI Taxonomy" id="172621"/>
    <lineage>
        <taxon>Eukaryota</taxon>
        <taxon>Fungi</taxon>
        <taxon>Dikarya</taxon>
        <taxon>Ascomycota</taxon>
        <taxon>Pezizomycotina</taxon>
        <taxon>Lecanoromycetes</taxon>
        <taxon>OSLEUM clade</taxon>
        <taxon>Lecanoromycetidae</taxon>
        <taxon>Lecanorales</taxon>
        <taxon>Lecanorineae</taxon>
        <taxon>Parmeliaceae</taxon>
        <taxon>Imshaugia</taxon>
    </lineage>
</organism>
<feature type="region of interest" description="Disordered" evidence="7">
    <location>
        <begin position="114"/>
        <end position="171"/>
    </location>
</feature>
<feature type="transmembrane region" description="Helical" evidence="8">
    <location>
        <begin position="308"/>
        <end position="329"/>
    </location>
</feature>
<dbReference type="SUPFAM" id="SSF103473">
    <property type="entry name" value="MFS general substrate transporter"/>
    <property type="match status" value="1"/>
</dbReference>
<evidence type="ECO:0000256" key="3">
    <source>
        <dbReference type="ARBA" id="ARBA00022448"/>
    </source>
</evidence>
<feature type="transmembrane region" description="Helical" evidence="8">
    <location>
        <begin position="601"/>
        <end position="621"/>
    </location>
</feature>
<evidence type="ECO:0000256" key="7">
    <source>
        <dbReference type="SAM" id="MobiDB-lite"/>
    </source>
</evidence>
<evidence type="ECO:0000256" key="8">
    <source>
        <dbReference type="SAM" id="Phobius"/>
    </source>
</evidence>
<sequence>MTEESLGRPLRPTGDRASQRMASERDTPQPDRDPMKDSIFEEEVIRGARGLSDADCDNYHDADTPPARPFVPDRPWQASLWPTAATTMSRRLVSWKESTLDRLFTSPFEYTPIEMNDRSLGPEESHSNKPRIDKGSKHNVTGSGRIAGAETQATNAKPTAIMEEDEPGRPSVSDIVPFEGDEPTEEELATLRKVADQLPWSAFIVALVELCERFTYYGLSGPFQNYIQYHPHDTPVRGAIGLGQTGATGLTNFFQFWCYGTPILGAIVSDQYLGKYKTILYSAFIYVAGVFILFCTSLPLAIEHGAAFGGLIAAMAIIGVGTGGIKANVSPLVAEQYRQTKMTVRVLKSGERVIVDPAITIQRIYMIFYLCINVGCLSPIATTEMEQSTGFWTAYLLCLCFFVLGISILIAGKRHYVVHSPKGSIIVNAFRAMWIGLRSGGNMEAAKPSYQDELGREYRTSWDDIYIDELKRGLAACRVFLFYPIYWVAYSQMLNNFISQAGTMQLHGIPNDIMQNIDPFTLIFLIPIFDRLLYPGLRKIGIPFRPITRITWGFVFGAFAMAYAAIVQHVIYSSPPCYDAPLACDPSHLPNQVHVALQTPAYFFVAVSEILASVTGLEYAFTKAPPSMKSFVMSIFLLQSAFGSALGVALAPFAKDPRLVWMYTGLCIATFIAAGLFWVCFQHLNATEDSMNALENKGETAVGVEGLDATGPRDLKIERRIRAATSEAEV</sequence>
<evidence type="ECO:0000256" key="5">
    <source>
        <dbReference type="ARBA" id="ARBA00022989"/>
    </source>
</evidence>
<feature type="transmembrane region" description="Helical" evidence="8">
    <location>
        <begin position="364"/>
        <end position="382"/>
    </location>
</feature>
<comment type="caution">
    <text evidence="9">The sequence shown here is derived from an EMBL/GenBank/DDBJ whole genome shotgun (WGS) entry which is preliminary data.</text>
</comment>
<evidence type="ECO:0000256" key="6">
    <source>
        <dbReference type="ARBA" id="ARBA00023136"/>
    </source>
</evidence>
<feature type="region of interest" description="Disordered" evidence="7">
    <location>
        <begin position="1"/>
        <end position="38"/>
    </location>
</feature>
<dbReference type="Proteomes" id="UP000664534">
    <property type="component" value="Unassembled WGS sequence"/>
</dbReference>